<evidence type="ECO:0000313" key="1">
    <source>
        <dbReference type="EMBL" id="MFJ2821522.1"/>
    </source>
</evidence>
<name>A0ABW8EE69_STRT5</name>
<dbReference type="EMBL" id="JBIUYY010000004">
    <property type="protein sequence ID" value="MFJ2821522.1"/>
    <property type="molecule type" value="Genomic_DNA"/>
</dbReference>
<protein>
    <submittedName>
        <fullName evidence="1">DUF6187 family protein</fullName>
    </submittedName>
</protein>
<dbReference type="Pfam" id="PF19685">
    <property type="entry name" value="DUF6187"/>
    <property type="match status" value="1"/>
</dbReference>
<dbReference type="Proteomes" id="UP001617351">
    <property type="component" value="Unassembled WGS sequence"/>
</dbReference>
<gene>
    <name evidence="1" type="ORF">ACIO7M_10450</name>
</gene>
<evidence type="ECO:0000313" key="2">
    <source>
        <dbReference type="Proteomes" id="UP001617351"/>
    </source>
</evidence>
<sequence>MIVTQYTPEEAEIEPQIIVLGQGTDRLLAALGIALHTHRVPHLMFAVERATHHDGWSIGWDEAVEAGLDLWEETSPRFEAAGLNAIRRNGAPRENLLRFGAAVAKEIGMPRDAALTVLLTVCLIRREEFDSRVRERREGA</sequence>
<organism evidence="1 2">
    <name type="scientific">Streptomyces toxytricini</name>
    <name type="common">Actinomyces toxytricini</name>
    <dbReference type="NCBI Taxonomy" id="67369"/>
    <lineage>
        <taxon>Bacteria</taxon>
        <taxon>Bacillati</taxon>
        <taxon>Actinomycetota</taxon>
        <taxon>Actinomycetes</taxon>
        <taxon>Kitasatosporales</taxon>
        <taxon>Streptomycetaceae</taxon>
        <taxon>Streptomyces</taxon>
    </lineage>
</organism>
<reference evidence="1 2" key="1">
    <citation type="submission" date="2024-10" db="EMBL/GenBank/DDBJ databases">
        <title>The Natural Products Discovery Center: Release of the First 8490 Sequenced Strains for Exploring Actinobacteria Biosynthetic Diversity.</title>
        <authorList>
            <person name="Kalkreuter E."/>
            <person name="Kautsar S.A."/>
            <person name="Yang D."/>
            <person name="Bader C.D."/>
            <person name="Teijaro C.N."/>
            <person name="Fluegel L."/>
            <person name="Davis C.M."/>
            <person name="Simpson J.R."/>
            <person name="Lauterbach L."/>
            <person name="Steele A.D."/>
            <person name="Gui C."/>
            <person name="Meng S."/>
            <person name="Li G."/>
            <person name="Viehrig K."/>
            <person name="Ye F."/>
            <person name="Su P."/>
            <person name="Kiefer A.F."/>
            <person name="Nichols A."/>
            <person name="Cepeda A.J."/>
            <person name="Yan W."/>
            <person name="Fan B."/>
            <person name="Jiang Y."/>
            <person name="Adhikari A."/>
            <person name="Zheng C.-J."/>
            <person name="Schuster L."/>
            <person name="Cowan T.M."/>
            <person name="Smanski M.J."/>
            <person name="Chevrette M.G."/>
            <person name="De Carvalho L.P.S."/>
            <person name="Shen B."/>
        </authorList>
    </citation>
    <scope>NUCLEOTIDE SEQUENCE [LARGE SCALE GENOMIC DNA]</scope>
    <source>
        <strain evidence="1 2">NPDC087220</strain>
    </source>
</reference>
<accession>A0ABW8EE69</accession>
<dbReference type="InterPro" id="IPR046178">
    <property type="entry name" value="DUF6187"/>
</dbReference>
<proteinExistence type="predicted"/>
<comment type="caution">
    <text evidence="1">The sequence shown here is derived from an EMBL/GenBank/DDBJ whole genome shotgun (WGS) entry which is preliminary data.</text>
</comment>
<keyword evidence="2" id="KW-1185">Reference proteome</keyword>
<dbReference type="RefSeq" id="WP_402379476.1">
    <property type="nucleotide sequence ID" value="NZ_JBIUYY010000004.1"/>
</dbReference>